<feature type="compositionally biased region" description="Low complexity" evidence="1">
    <location>
        <begin position="11"/>
        <end position="24"/>
    </location>
</feature>
<dbReference type="SUPFAM" id="SSF63992">
    <property type="entry name" value="Dipeptide transport protein"/>
    <property type="match status" value="1"/>
</dbReference>
<dbReference type="InterPro" id="IPR007035">
    <property type="entry name" value="Peptidase_M55"/>
</dbReference>
<feature type="compositionally biased region" description="Pro residues" evidence="1">
    <location>
        <begin position="1"/>
        <end position="10"/>
    </location>
</feature>
<dbReference type="AlphaFoldDB" id="A0AAU2VFJ2"/>
<feature type="region of interest" description="Disordered" evidence="1">
    <location>
        <begin position="1"/>
        <end position="27"/>
    </location>
</feature>
<proteinExistence type="predicted"/>
<name>A0AAU2VFJ2_9ACTN</name>
<protein>
    <submittedName>
        <fullName evidence="2">M55 family metallopeptidase</fullName>
    </submittedName>
</protein>
<gene>
    <name evidence="2" type="ORF">OG549_03620</name>
</gene>
<evidence type="ECO:0000256" key="1">
    <source>
        <dbReference type="SAM" id="MobiDB-lite"/>
    </source>
</evidence>
<sequence>MRTPANPPQPCGRSPGRSPGTRRGAQARAVIQDAAHEAVQNLPYAAVPTIVLPATLTVRFRNADLAEMATWFNGAVRDGELTVHLTDTDPIRLYRGFVAVVMLTRSIAE</sequence>
<accession>A0AAU2VFJ2</accession>
<organism evidence="2">
    <name type="scientific">Streptomyces sp. NBC_00003</name>
    <dbReference type="NCBI Taxonomy" id="2903608"/>
    <lineage>
        <taxon>Bacteria</taxon>
        <taxon>Bacillati</taxon>
        <taxon>Actinomycetota</taxon>
        <taxon>Actinomycetes</taxon>
        <taxon>Kitasatosporales</taxon>
        <taxon>Streptomycetaceae</taxon>
        <taxon>Streptomyces</taxon>
    </lineage>
</organism>
<dbReference type="EMBL" id="CP108318">
    <property type="protein sequence ID" value="WTW66287.1"/>
    <property type="molecule type" value="Genomic_DNA"/>
</dbReference>
<dbReference type="InterPro" id="IPR036177">
    <property type="entry name" value="Peptidase_M55_sf"/>
</dbReference>
<reference evidence="2" key="1">
    <citation type="submission" date="2022-10" db="EMBL/GenBank/DDBJ databases">
        <title>The complete genomes of actinobacterial strains from the NBC collection.</title>
        <authorList>
            <person name="Joergensen T.S."/>
            <person name="Alvarez Arevalo M."/>
            <person name="Sterndorff E.B."/>
            <person name="Faurdal D."/>
            <person name="Vuksanovic O."/>
            <person name="Mourched A.-S."/>
            <person name="Charusanti P."/>
            <person name="Shaw S."/>
            <person name="Blin K."/>
            <person name="Weber T."/>
        </authorList>
    </citation>
    <scope>NUCLEOTIDE SEQUENCE</scope>
    <source>
        <strain evidence="2">NBC_00003</strain>
    </source>
</reference>
<evidence type="ECO:0000313" key="2">
    <source>
        <dbReference type="EMBL" id="WTW66287.1"/>
    </source>
</evidence>
<dbReference type="Pfam" id="PF04951">
    <property type="entry name" value="Peptidase_M55"/>
    <property type="match status" value="1"/>
</dbReference>